<reference evidence="5" key="1">
    <citation type="journal article" date="2014" name="Int. J. Syst. Evol. Microbiol.">
        <title>Complete genome sequence of Corynebacterium casei LMG S-19264T (=DSM 44701T), isolated from a smear-ripened cheese.</title>
        <authorList>
            <consortium name="US DOE Joint Genome Institute (JGI-PGF)"/>
            <person name="Walter F."/>
            <person name="Albersmeier A."/>
            <person name="Kalinowski J."/>
            <person name="Ruckert C."/>
        </authorList>
    </citation>
    <scope>NUCLEOTIDE SEQUENCE</scope>
    <source>
        <strain evidence="5">VKM Ac-1321</strain>
    </source>
</reference>
<dbReference type="InterPro" id="IPR000843">
    <property type="entry name" value="HTH_LacI"/>
</dbReference>
<dbReference type="InterPro" id="IPR046335">
    <property type="entry name" value="LacI/GalR-like_sensor"/>
</dbReference>
<evidence type="ECO:0000259" key="4">
    <source>
        <dbReference type="PROSITE" id="PS50932"/>
    </source>
</evidence>
<evidence type="ECO:0000313" key="6">
    <source>
        <dbReference type="Proteomes" id="UP001143480"/>
    </source>
</evidence>
<dbReference type="SMART" id="SM00354">
    <property type="entry name" value="HTH_LACI"/>
    <property type="match status" value="1"/>
</dbReference>
<evidence type="ECO:0000256" key="1">
    <source>
        <dbReference type="ARBA" id="ARBA00023015"/>
    </source>
</evidence>
<accession>A0A9W6KVX1</accession>
<dbReference type="EMBL" id="BSFP01000072">
    <property type="protein sequence ID" value="GLL06444.1"/>
    <property type="molecule type" value="Genomic_DNA"/>
</dbReference>
<dbReference type="Pfam" id="PF00356">
    <property type="entry name" value="LacI"/>
    <property type="match status" value="1"/>
</dbReference>
<dbReference type="PROSITE" id="PS50932">
    <property type="entry name" value="HTH_LACI_2"/>
    <property type="match status" value="1"/>
</dbReference>
<protein>
    <submittedName>
        <fullName evidence="5">LacI family transcriptional regulator</fullName>
    </submittedName>
</protein>
<dbReference type="PANTHER" id="PTHR30146:SF153">
    <property type="entry name" value="LACTOSE OPERON REPRESSOR"/>
    <property type="match status" value="1"/>
</dbReference>
<proteinExistence type="predicted"/>
<keyword evidence="3" id="KW-0804">Transcription</keyword>
<dbReference type="Proteomes" id="UP001143480">
    <property type="component" value="Unassembled WGS sequence"/>
</dbReference>
<sequence>MPPHQRATMAEIAAAAGVSVPTVSKVLNGRRDVAPATRDRIEDLLRRHSYKPRRAQPAAAAGLIDVVFVDLGNSWSMQILAGVEETAHRAGTGVVVSAVHGRVRTAPDRGWLENLAARRSDGVLLVLSELSADQFEQLSGLGIPVVVIDPVGQPDPAVPSVGATNWTGALTATEHLIGLGHRRIAVIGGPEDVLCSQARIDGYRAAMHAAGLQIPPGFVRTGDFTSPTGYRETLALLDLPNPPTALFACSDEMARGAYEALYERGLRVPDDLSVVGFDDLEQARWSIPPLTTVRQPLTEMAALATRMLLTLAAGDKLDASRLELATPLIVRDSTAARA</sequence>
<dbReference type="CDD" id="cd01392">
    <property type="entry name" value="HTH_LacI"/>
    <property type="match status" value="1"/>
</dbReference>
<dbReference type="RefSeq" id="WP_261965298.1">
    <property type="nucleotide sequence ID" value="NZ_BAAAXA010000001.1"/>
</dbReference>
<dbReference type="Gene3D" id="3.40.50.2300">
    <property type="match status" value="2"/>
</dbReference>
<dbReference type="GO" id="GO:0003700">
    <property type="term" value="F:DNA-binding transcription factor activity"/>
    <property type="evidence" value="ECO:0007669"/>
    <property type="project" value="TreeGrafter"/>
</dbReference>
<dbReference type="SUPFAM" id="SSF47413">
    <property type="entry name" value="lambda repressor-like DNA-binding domains"/>
    <property type="match status" value="1"/>
</dbReference>
<feature type="domain" description="HTH lacI-type" evidence="4">
    <location>
        <begin position="7"/>
        <end position="61"/>
    </location>
</feature>
<comment type="caution">
    <text evidence="5">The sequence shown here is derived from an EMBL/GenBank/DDBJ whole genome shotgun (WGS) entry which is preliminary data.</text>
</comment>
<keyword evidence="2" id="KW-0238">DNA-binding</keyword>
<name>A0A9W6KVX1_9ACTN</name>
<organism evidence="5 6">
    <name type="scientific">Dactylosporangium matsuzakiense</name>
    <dbReference type="NCBI Taxonomy" id="53360"/>
    <lineage>
        <taxon>Bacteria</taxon>
        <taxon>Bacillati</taxon>
        <taxon>Actinomycetota</taxon>
        <taxon>Actinomycetes</taxon>
        <taxon>Micromonosporales</taxon>
        <taxon>Micromonosporaceae</taxon>
        <taxon>Dactylosporangium</taxon>
    </lineage>
</organism>
<dbReference type="AlphaFoldDB" id="A0A9W6KVX1"/>
<evidence type="ECO:0000256" key="3">
    <source>
        <dbReference type="ARBA" id="ARBA00023163"/>
    </source>
</evidence>
<dbReference type="Gene3D" id="1.10.260.40">
    <property type="entry name" value="lambda repressor-like DNA-binding domains"/>
    <property type="match status" value="1"/>
</dbReference>
<dbReference type="PANTHER" id="PTHR30146">
    <property type="entry name" value="LACI-RELATED TRANSCRIPTIONAL REPRESSOR"/>
    <property type="match status" value="1"/>
</dbReference>
<keyword evidence="1" id="KW-0805">Transcription regulation</keyword>
<keyword evidence="6" id="KW-1185">Reference proteome</keyword>
<dbReference type="InterPro" id="IPR010982">
    <property type="entry name" value="Lambda_DNA-bd_dom_sf"/>
</dbReference>
<dbReference type="PROSITE" id="PS00356">
    <property type="entry name" value="HTH_LACI_1"/>
    <property type="match status" value="1"/>
</dbReference>
<dbReference type="SUPFAM" id="SSF53822">
    <property type="entry name" value="Periplasmic binding protein-like I"/>
    <property type="match status" value="1"/>
</dbReference>
<evidence type="ECO:0000313" key="5">
    <source>
        <dbReference type="EMBL" id="GLL06444.1"/>
    </source>
</evidence>
<dbReference type="GO" id="GO:0000976">
    <property type="term" value="F:transcription cis-regulatory region binding"/>
    <property type="evidence" value="ECO:0007669"/>
    <property type="project" value="TreeGrafter"/>
</dbReference>
<evidence type="ECO:0000256" key="2">
    <source>
        <dbReference type="ARBA" id="ARBA00023125"/>
    </source>
</evidence>
<gene>
    <name evidence="5" type="ORF">GCM10017581_081940</name>
</gene>
<reference evidence="5" key="2">
    <citation type="submission" date="2023-01" db="EMBL/GenBank/DDBJ databases">
        <authorList>
            <person name="Sun Q."/>
            <person name="Evtushenko L."/>
        </authorList>
    </citation>
    <scope>NUCLEOTIDE SEQUENCE</scope>
    <source>
        <strain evidence="5">VKM Ac-1321</strain>
    </source>
</reference>
<dbReference type="CDD" id="cd06296">
    <property type="entry name" value="PBP1_CatR-like"/>
    <property type="match status" value="1"/>
</dbReference>
<dbReference type="InterPro" id="IPR028082">
    <property type="entry name" value="Peripla_BP_I"/>
</dbReference>
<dbReference type="Pfam" id="PF13377">
    <property type="entry name" value="Peripla_BP_3"/>
    <property type="match status" value="1"/>
</dbReference>